<evidence type="ECO:0000259" key="4">
    <source>
        <dbReference type="Pfam" id="PF13613"/>
    </source>
</evidence>
<gene>
    <name evidence="6" type="primary">LOC136086856</name>
</gene>
<evidence type="ECO:0000313" key="5">
    <source>
        <dbReference type="Proteomes" id="UP001652625"/>
    </source>
</evidence>
<keyword evidence="2" id="KW-0479">Metal-binding</keyword>
<evidence type="ECO:0000259" key="3">
    <source>
        <dbReference type="Pfam" id="PF13359"/>
    </source>
</evidence>
<dbReference type="InterPro" id="IPR027805">
    <property type="entry name" value="Transposase_HTH_dom"/>
</dbReference>
<dbReference type="PANTHER" id="PTHR23080">
    <property type="entry name" value="THAP DOMAIN PROTEIN"/>
    <property type="match status" value="1"/>
</dbReference>
<dbReference type="Proteomes" id="UP001652625">
    <property type="component" value="Chromosome 11"/>
</dbReference>
<protein>
    <submittedName>
        <fullName evidence="6">Uncharacterized protein LOC136086856</fullName>
    </submittedName>
</protein>
<sequence length="324" mass="37298">MKRGKPSKLFEKSHPDWIPNQSMGYEKKLADVTRHERANDRQLRLMHDVSNAIPKKELQVVVPCPIDFTDTILHSRLYDIDFVKLVSEVCENNLKDFSCQTEITNKYIVSMDKELTSLKSEICNLMSELSFLNVGTTEWVVSDEKRSKLSDFQHLLLTLMRLRLNLTLNDLAYHYNISSTTASSMFLKTIDVLYLRLKEHIIWPDREQLCKTTPMCFRKHFETRVGVIIDCFEVFIDKPKNALVRAQTFSYYKHHNTVKFLIGIAPQGVVSFISNSWGGRVSDKYLTENSGFLSKLLPGDVVMANRGFSIKDSVALYCAEVKVP</sequence>
<dbReference type="InterPro" id="IPR027806">
    <property type="entry name" value="HARBI1_dom"/>
</dbReference>
<dbReference type="RefSeq" id="XP_065665422.1">
    <property type="nucleotide sequence ID" value="XM_065809350.1"/>
</dbReference>
<feature type="domain" description="DDE Tnp4" evidence="3">
    <location>
        <begin position="229"/>
        <end position="314"/>
    </location>
</feature>
<feature type="domain" description="Transposase Helix-turn-helix" evidence="4">
    <location>
        <begin position="148"/>
        <end position="198"/>
    </location>
</feature>
<dbReference type="Pfam" id="PF13613">
    <property type="entry name" value="HTH_Tnp_4"/>
    <property type="match status" value="1"/>
</dbReference>
<comment type="cofactor">
    <cofactor evidence="1">
        <name>a divalent metal cation</name>
        <dbReference type="ChEBI" id="CHEBI:60240"/>
    </cofactor>
</comment>
<evidence type="ECO:0000256" key="1">
    <source>
        <dbReference type="ARBA" id="ARBA00001968"/>
    </source>
</evidence>
<evidence type="ECO:0000313" key="6">
    <source>
        <dbReference type="RefSeq" id="XP_065665422.1"/>
    </source>
</evidence>
<name>A0ABM4CU04_HYDVU</name>
<organism evidence="5 6">
    <name type="scientific">Hydra vulgaris</name>
    <name type="common">Hydra</name>
    <name type="synonym">Hydra attenuata</name>
    <dbReference type="NCBI Taxonomy" id="6087"/>
    <lineage>
        <taxon>Eukaryota</taxon>
        <taxon>Metazoa</taxon>
        <taxon>Cnidaria</taxon>
        <taxon>Hydrozoa</taxon>
        <taxon>Hydroidolina</taxon>
        <taxon>Anthoathecata</taxon>
        <taxon>Aplanulata</taxon>
        <taxon>Hydridae</taxon>
        <taxon>Hydra</taxon>
    </lineage>
</organism>
<dbReference type="GeneID" id="136086856"/>
<dbReference type="Pfam" id="PF13359">
    <property type="entry name" value="DDE_Tnp_4"/>
    <property type="match status" value="1"/>
</dbReference>
<proteinExistence type="predicted"/>
<keyword evidence="5" id="KW-1185">Reference proteome</keyword>
<reference evidence="6" key="1">
    <citation type="submission" date="2025-08" db="UniProtKB">
        <authorList>
            <consortium name="RefSeq"/>
        </authorList>
    </citation>
    <scope>IDENTIFICATION</scope>
</reference>
<evidence type="ECO:0000256" key="2">
    <source>
        <dbReference type="ARBA" id="ARBA00022723"/>
    </source>
</evidence>
<accession>A0ABM4CU04</accession>